<comment type="caution">
    <text evidence="3">The sequence shown here is derived from an EMBL/GenBank/DDBJ whole genome shotgun (WGS) entry which is preliminary data.</text>
</comment>
<keyword evidence="2" id="KW-0812">Transmembrane</keyword>
<name>A0A9W8NPR8_9AGAR</name>
<proteinExistence type="predicted"/>
<reference evidence="3 4" key="1">
    <citation type="journal article" date="2023" name="Proc. Natl. Acad. Sci. U.S.A.">
        <title>A global phylogenomic analysis of the shiitake genus Lentinula.</title>
        <authorList>
            <person name="Sierra-Patev S."/>
            <person name="Min B."/>
            <person name="Naranjo-Ortiz M."/>
            <person name="Looney B."/>
            <person name="Konkel Z."/>
            <person name="Slot J.C."/>
            <person name="Sakamoto Y."/>
            <person name="Steenwyk J.L."/>
            <person name="Rokas A."/>
            <person name="Carro J."/>
            <person name="Camarero S."/>
            <person name="Ferreira P."/>
            <person name="Molpeceres G."/>
            <person name="Ruiz-Duenas F.J."/>
            <person name="Serrano A."/>
            <person name="Henrissat B."/>
            <person name="Drula E."/>
            <person name="Hughes K.W."/>
            <person name="Mata J.L."/>
            <person name="Ishikawa N.K."/>
            <person name="Vargas-Isla R."/>
            <person name="Ushijima S."/>
            <person name="Smith C.A."/>
            <person name="Donoghue J."/>
            <person name="Ahrendt S."/>
            <person name="Andreopoulos W."/>
            <person name="He G."/>
            <person name="LaButti K."/>
            <person name="Lipzen A."/>
            <person name="Ng V."/>
            <person name="Riley R."/>
            <person name="Sandor L."/>
            <person name="Barry K."/>
            <person name="Martinez A.T."/>
            <person name="Xiao Y."/>
            <person name="Gibbons J.G."/>
            <person name="Terashima K."/>
            <person name="Grigoriev I.V."/>
            <person name="Hibbett D."/>
        </authorList>
    </citation>
    <scope>NUCLEOTIDE SEQUENCE [LARGE SCALE GENOMIC DNA]</scope>
    <source>
        <strain evidence="3 4">TFB7810</strain>
    </source>
</reference>
<gene>
    <name evidence="3" type="ORF">DFH05DRAFT_1531417</name>
</gene>
<sequence>MFKTVANLKDLEESQQASPSLAMPTPAILTMNGLPPPILMAGTPTAHPMLPSLVDPLPATATTSIPSLHVSITNHYLTHLMFQAFVDFFDGPNTVAPPSSTTASSSKSVTSSLSGSLMGDLSAPSLTMALPVSITTTPASDGFLMNSRVSLIMCVVTVSMVVLFIWPALHAKRLCETRMVLKHKETGMQARGFQAREELSKETEECADNLQTAEYELGIALTE</sequence>
<dbReference type="EMBL" id="JANVFU010000036">
    <property type="protein sequence ID" value="KAJ3738420.1"/>
    <property type="molecule type" value="Genomic_DNA"/>
</dbReference>
<feature type="region of interest" description="Disordered" evidence="1">
    <location>
        <begin position="1"/>
        <end position="22"/>
    </location>
</feature>
<keyword evidence="4" id="KW-1185">Reference proteome</keyword>
<evidence type="ECO:0000313" key="4">
    <source>
        <dbReference type="Proteomes" id="UP001142393"/>
    </source>
</evidence>
<protein>
    <submittedName>
        <fullName evidence="3">Uncharacterized protein</fullName>
    </submittedName>
</protein>
<evidence type="ECO:0000256" key="1">
    <source>
        <dbReference type="SAM" id="MobiDB-lite"/>
    </source>
</evidence>
<dbReference type="Proteomes" id="UP001142393">
    <property type="component" value="Unassembled WGS sequence"/>
</dbReference>
<evidence type="ECO:0000313" key="3">
    <source>
        <dbReference type="EMBL" id="KAJ3738420.1"/>
    </source>
</evidence>
<keyword evidence="2" id="KW-1133">Transmembrane helix</keyword>
<accession>A0A9W8NPR8</accession>
<evidence type="ECO:0000256" key="2">
    <source>
        <dbReference type="SAM" id="Phobius"/>
    </source>
</evidence>
<dbReference type="AlphaFoldDB" id="A0A9W8NPR8"/>
<feature type="transmembrane region" description="Helical" evidence="2">
    <location>
        <begin position="149"/>
        <end position="169"/>
    </location>
</feature>
<organism evidence="3 4">
    <name type="scientific">Lentinula detonsa</name>
    <dbReference type="NCBI Taxonomy" id="2804962"/>
    <lineage>
        <taxon>Eukaryota</taxon>
        <taxon>Fungi</taxon>
        <taxon>Dikarya</taxon>
        <taxon>Basidiomycota</taxon>
        <taxon>Agaricomycotina</taxon>
        <taxon>Agaricomycetes</taxon>
        <taxon>Agaricomycetidae</taxon>
        <taxon>Agaricales</taxon>
        <taxon>Marasmiineae</taxon>
        <taxon>Omphalotaceae</taxon>
        <taxon>Lentinula</taxon>
    </lineage>
</organism>
<keyword evidence="2" id="KW-0472">Membrane</keyword>